<feature type="region of interest" description="Disordered" evidence="1">
    <location>
        <begin position="1"/>
        <end position="31"/>
    </location>
</feature>
<dbReference type="OrthoDB" id="8133025at2"/>
<evidence type="ECO:0000313" key="2">
    <source>
        <dbReference type="EMBL" id="CUA97769.1"/>
    </source>
</evidence>
<reference evidence="3" key="1">
    <citation type="submission" date="2015-08" db="EMBL/GenBank/DDBJ databases">
        <authorList>
            <person name="Varghese N."/>
        </authorList>
    </citation>
    <scope>NUCLEOTIDE SEQUENCE [LARGE SCALE GENOMIC DNA]</scope>
    <source>
        <strain evidence="3">DSM 23407</strain>
    </source>
</reference>
<dbReference type="Proteomes" id="UP000183900">
    <property type="component" value="Unassembled WGS sequence"/>
</dbReference>
<accession>A0A0K6I3P0</accession>
<gene>
    <name evidence="2" type="ORF">Ga0061067_10881</name>
</gene>
<sequence length="100" mass="10635">MTITFTPNSGTPYRYTLSETGEPPRSAAPSGAMTITRTIERANSALTLQFRTEGLYFDTVTVTAACVPSRETGPMSPEAASIRSFREAQGRASLSGSALL</sequence>
<dbReference type="RefSeq" id="WP_055456116.1">
    <property type="nucleotide sequence ID" value="NZ_CYHE01000008.1"/>
</dbReference>
<keyword evidence="3" id="KW-1185">Reference proteome</keyword>
<feature type="compositionally biased region" description="Polar residues" evidence="1">
    <location>
        <begin position="1"/>
        <end position="11"/>
    </location>
</feature>
<evidence type="ECO:0000256" key="1">
    <source>
        <dbReference type="SAM" id="MobiDB-lite"/>
    </source>
</evidence>
<proteinExistence type="predicted"/>
<evidence type="ECO:0000313" key="3">
    <source>
        <dbReference type="Proteomes" id="UP000183900"/>
    </source>
</evidence>
<name>A0A0K6I3P0_9HYPH</name>
<organism evidence="2 3">
    <name type="scientific">Pannonibacter indicus</name>
    <dbReference type="NCBI Taxonomy" id="466044"/>
    <lineage>
        <taxon>Bacteria</taxon>
        <taxon>Pseudomonadati</taxon>
        <taxon>Pseudomonadota</taxon>
        <taxon>Alphaproteobacteria</taxon>
        <taxon>Hyphomicrobiales</taxon>
        <taxon>Stappiaceae</taxon>
        <taxon>Pannonibacter</taxon>
    </lineage>
</organism>
<dbReference type="EMBL" id="CYHE01000008">
    <property type="protein sequence ID" value="CUA97769.1"/>
    <property type="molecule type" value="Genomic_DNA"/>
</dbReference>
<protein>
    <submittedName>
        <fullName evidence="2">Uncharacterized protein</fullName>
    </submittedName>
</protein>
<dbReference type="AlphaFoldDB" id="A0A0K6I3P0"/>